<dbReference type="KEGG" id="hro:HELRODRAFT_191289"/>
<reference evidence="6" key="1">
    <citation type="submission" date="2012-12" db="EMBL/GenBank/DDBJ databases">
        <authorList>
            <person name="Hellsten U."/>
            <person name="Grimwood J."/>
            <person name="Chapman J.A."/>
            <person name="Shapiro H."/>
            <person name="Aerts A."/>
            <person name="Otillar R.P."/>
            <person name="Terry A.Y."/>
            <person name="Boore J.L."/>
            <person name="Simakov O."/>
            <person name="Marletaz F."/>
            <person name="Cho S.-J."/>
            <person name="Edsinger-Gonzales E."/>
            <person name="Havlak P."/>
            <person name="Kuo D.-H."/>
            <person name="Larsson T."/>
            <person name="Lv J."/>
            <person name="Arendt D."/>
            <person name="Savage R."/>
            <person name="Osoegawa K."/>
            <person name="de Jong P."/>
            <person name="Lindberg D.R."/>
            <person name="Seaver E.C."/>
            <person name="Weisblat D.A."/>
            <person name="Putnam N.H."/>
            <person name="Grigoriev I.V."/>
            <person name="Rokhsar D.S."/>
        </authorList>
    </citation>
    <scope>NUCLEOTIDE SEQUENCE</scope>
</reference>
<feature type="compositionally biased region" description="Polar residues" evidence="2">
    <location>
        <begin position="229"/>
        <end position="248"/>
    </location>
</feature>
<dbReference type="EnsemblMetazoa" id="HelroT191289">
    <property type="protein sequence ID" value="HelroP191289"/>
    <property type="gene ID" value="HelroG191289"/>
</dbReference>
<evidence type="ECO:0000313" key="5">
    <source>
        <dbReference type="EnsemblMetazoa" id="HelroP191289"/>
    </source>
</evidence>
<evidence type="ECO:0000256" key="2">
    <source>
        <dbReference type="SAM" id="MobiDB-lite"/>
    </source>
</evidence>
<dbReference type="CTD" id="20211892"/>
<dbReference type="GeneID" id="20211892"/>
<dbReference type="HOGENOM" id="CLU_642943_0_0_1"/>
<evidence type="ECO:0000259" key="3">
    <source>
        <dbReference type="PROSITE" id="PS50157"/>
    </source>
</evidence>
<reference evidence="5" key="3">
    <citation type="submission" date="2015-06" db="UniProtKB">
        <authorList>
            <consortium name="EnsemblMetazoa"/>
        </authorList>
    </citation>
    <scope>IDENTIFICATION</scope>
</reference>
<evidence type="ECO:0000313" key="4">
    <source>
        <dbReference type="EMBL" id="ESO07041.1"/>
    </source>
</evidence>
<evidence type="ECO:0000313" key="6">
    <source>
        <dbReference type="Proteomes" id="UP000015101"/>
    </source>
</evidence>
<feature type="region of interest" description="Disordered" evidence="2">
    <location>
        <begin position="127"/>
        <end position="251"/>
    </location>
</feature>
<keyword evidence="1" id="KW-0479">Metal-binding</keyword>
<protein>
    <recommendedName>
        <fullName evidence="3">C2H2-type domain-containing protein</fullName>
    </recommendedName>
</protein>
<keyword evidence="1" id="KW-0862">Zinc</keyword>
<dbReference type="GO" id="GO:0008270">
    <property type="term" value="F:zinc ion binding"/>
    <property type="evidence" value="ECO:0007669"/>
    <property type="project" value="UniProtKB-KW"/>
</dbReference>
<dbReference type="RefSeq" id="XP_009015137.1">
    <property type="nucleotide sequence ID" value="XM_009016889.1"/>
</dbReference>
<evidence type="ECO:0000256" key="1">
    <source>
        <dbReference type="PROSITE-ProRule" id="PRU00042"/>
    </source>
</evidence>
<dbReference type="Proteomes" id="UP000015101">
    <property type="component" value="Unassembled WGS sequence"/>
</dbReference>
<dbReference type="PROSITE" id="PS00028">
    <property type="entry name" value="ZINC_FINGER_C2H2_1"/>
    <property type="match status" value="1"/>
</dbReference>
<accession>T1FSU5</accession>
<dbReference type="InParanoid" id="T1FSU5"/>
<dbReference type="SMART" id="SM00355">
    <property type="entry name" value="ZnF_C2H2"/>
    <property type="match status" value="1"/>
</dbReference>
<feature type="domain" description="C2H2-type" evidence="3">
    <location>
        <begin position="353"/>
        <end position="381"/>
    </location>
</feature>
<keyword evidence="1" id="KW-0863">Zinc-finger</keyword>
<dbReference type="InterPro" id="IPR013087">
    <property type="entry name" value="Znf_C2H2_type"/>
</dbReference>
<dbReference type="EMBL" id="AMQM01003776">
    <property type="status" value="NOT_ANNOTATED_CDS"/>
    <property type="molecule type" value="Genomic_DNA"/>
</dbReference>
<feature type="compositionally biased region" description="Polar residues" evidence="2">
    <location>
        <begin position="201"/>
        <end position="210"/>
    </location>
</feature>
<proteinExistence type="predicted"/>
<reference evidence="4 6" key="2">
    <citation type="journal article" date="2013" name="Nature">
        <title>Insights into bilaterian evolution from three spiralian genomes.</title>
        <authorList>
            <person name="Simakov O."/>
            <person name="Marletaz F."/>
            <person name="Cho S.J."/>
            <person name="Edsinger-Gonzales E."/>
            <person name="Havlak P."/>
            <person name="Hellsten U."/>
            <person name="Kuo D.H."/>
            <person name="Larsson T."/>
            <person name="Lv J."/>
            <person name="Arendt D."/>
            <person name="Savage R."/>
            <person name="Osoegawa K."/>
            <person name="de Jong P."/>
            <person name="Grimwood J."/>
            <person name="Chapman J.A."/>
            <person name="Shapiro H."/>
            <person name="Aerts A."/>
            <person name="Otillar R.P."/>
            <person name="Terry A.Y."/>
            <person name="Boore J.L."/>
            <person name="Grigoriev I.V."/>
            <person name="Lindberg D.R."/>
            <person name="Seaver E.C."/>
            <person name="Weisblat D.A."/>
            <person name="Putnam N.H."/>
            <person name="Rokhsar D.S."/>
        </authorList>
    </citation>
    <scope>NUCLEOTIDE SEQUENCE</scope>
</reference>
<keyword evidence="6" id="KW-1185">Reference proteome</keyword>
<sequence length="427" mass="48499">MIFRFYHFPFQNHHQQDDENEYFSKNLIETITLLCKNNVRHMNDLKIQGLIALTSDSTNFMVIPIDELITKNSNNFQQQSYHNHHDNSNSSNCNNSSVGAMFPMMMNGGMNFQSVQRPPFVRAPLAGRGRGTPQRGTSARMKIPSQFLTPNKAKAKQNLKFFTPQKKSPHPRLQSSPVPIQKRAQRVDYMQDVETTDNESRPMSANNQPPQKRRLVPVKQEIDIEEPTENQQWQQSNPRSSRANNNYTRPGDVFVLSDEETDYRPVRIKSEFSDNHNRNVANEMIDADGLQSNLEDIVQDSLTACQNRMPALRYIKEEPTITIENLKSELSDNTYDQQQYQTSTSQQQQQQPKQCLECGEVFSNLRALRQHMRQAHSSGASCNNGSNNTNSCSSSSSAVISSNNMMVLSNDDVVTQITVGEVVSTGD</sequence>
<dbReference type="EMBL" id="KB096275">
    <property type="protein sequence ID" value="ESO07041.1"/>
    <property type="molecule type" value="Genomic_DNA"/>
</dbReference>
<dbReference type="PROSITE" id="PS50157">
    <property type="entry name" value="ZINC_FINGER_C2H2_2"/>
    <property type="match status" value="1"/>
</dbReference>
<organism evidence="5 6">
    <name type="scientific">Helobdella robusta</name>
    <name type="common">Californian leech</name>
    <dbReference type="NCBI Taxonomy" id="6412"/>
    <lineage>
        <taxon>Eukaryota</taxon>
        <taxon>Metazoa</taxon>
        <taxon>Spiralia</taxon>
        <taxon>Lophotrochozoa</taxon>
        <taxon>Annelida</taxon>
        <taxon>Clitellata</taxon>
        <taxon>Hirudinea</taxon>
        <taxon>Rhynchobdellida</taxon>
        <taxon>Glossiphoniidae</taxon>
        <taxon>Helobdella</taxon>
    </lineage>
</organism>
<name>T1FSU5_HELRO</name>
<dbReference type="Gene3D" id="3.30.160.60">
    <property type="entry name" value="Classic Zinc Finger"/>
    <property type="match status" value="1"/>
</dbReference>
<gene>
    <name evidence="5" type="primary">20211892</name>
    <name evidence="4" type="ORF">HELRODRAFT_191289</name>
</gene>
<dbReference type="AlphaFoldDB" id="T1FSU5"/>